<feature type="transmembrane region" description="Helical" evidence="6">
    <location>
        <begin position="108"/>
        <end position="128"/>
    </location>
</feature>
<evidence type="ECO:0000256" key="3">
    <source>
        <dbReference type="ARBA" id="ARBA00022989"/>
    </source>
</evidence>
<feature type="transmembrane region" description="Helical" evidence="6">
    <location>
        <begin position="198"/>
        <end position="215"/>
    </location>
</feature>
<keyword evidence="8" id="KW-1185">Reference proteome</keyword>
<feature type="transmembrane region" description="Helical" evidence="6">
    <location>
        <begin position="235"/>
        <end position="257"/>
    </location>
</feature>
<feature type="compositionally biased region" description="Basic and acidic residues" evidence="5">
    <location>
        <begin position="439"/>
        <end position="454"/>
    </location>
</feature>
<dbReference type="SUPFAM" id="SSF81340">
    <property type="entry name" value="Clc chloride channel"/>
    <property type="match status" value="1"/>
</dbReference>
<evidence type="ECO:0000256" key="4">
    <source>
        <dbReference type="ARBA" id="ARBA00023136"/>
    </source>
</evidence>
<comment type="caution">
    <text evidence="7">The sequence shown here is derived from an EMBL/GenBank/DDBJ whole genome shotgun (WGS) entry which is preliminary data.</text>
</comment>
<protein>
    <submittedName>
        <fullName evidence="7">Ion channel protein</fullName>
    </submittedName>
</protein>
<evidence type="ECO:0000256" key="2">
    <source>
        <dbReference type="ARBA" id="ARBA00022692"/>
    </source>
</evidence>
<evidence type="ECO:0000313" key="7">
    <source>
        <dbReference type="EMBL" id="GAA2033270.1"/>
    </source>
</evidence>
<evidence type="ECO:0000256" key="6">
    <source>
        <dbReference type="SAM" id="Phobius"/>
    </source>
</evidence>
<dbReference type="InterPro" id="IPR001807">
    <property type="entry name" value="ClC"/>
</dbReference>
<dbReference type="PANTHER" id="PTHR43427">
    <property type="entry name" value="CHLORIDE CHANNEL PROTEIN CLC-E"/>
    <property type="match status" value="1"/>
</dbReference>
<keyword evidence="3 6" id="KW-1133">Transmembrane helix</keyword>
<gene>
    <name evidence="7" type="ORF">GCM10009819_16680</name>
</gene>
<feature type="region of interest" description="Disordered" evidence="5">
    <location>
        <begin position="423"/>
        <end position="454"/>
    </location>
</feature>
<feature type="transmembrane region" description="Helical" evidence="6">
    <location>
        <begin position="20"/>
        <end position="39"/>
    </location>
</feature>
<feature type="transmembrane region" description="Helical" evidence="6">
    <location>
        <begin position="157"/>
        <end position="186"/>
    </location>
</feature>
<feature type="transmembrane region" description="Helical" evidence="6">
    <location>
        <begin position="269"/>
        <end position="292"/>
    </location>
</feature>
<feature type="compositionally biased region" description="Low complexity" evidence="5">
    <location>
        <begin position="425"/>
        <end position="438"/>
    </location>
</feature>
<feature type="transmembrane region" description="Helical" evidence="6">
    <location>
        <begin position="135"/>
        <end position="151"/>
    </location>
</feature>
<dbReference type="PANTHER" id="PTHR43427:SF9">
    <property type="entry name" value="ION-TRANSPORT PROTEIN YFEO-RELATED"/>
    <property type="match status" value="1"/>
</dbReference>
<dbReference type="Proteomes" id="UP001501196">
    <property type="component" value="Unassembled WGS sequence"/>
</dbReference>
<feature type="transmembrane region" description="Helical" evidence="6">
    <location>
        <begin position="312"/>
        <end position="332"/>
    </location>
</feature>
<feature type="transmembrane region" description="Helical" evidence="6">
    <location>
        <begin position="344"/>
        <end position="374"/>
    </location>
</feature>
<organism evidence="7 8">
    <name type="scientific">Agromyces tropicus</name>
    <dbReference type="NCBI Taxonomy" id="555371"/>
    <lineage>
        <taxon>Bacteria</taxon>
        <taxon>Bacillati</taxon>
        <taxon>Actinomycetota</taxon>
        <taxon>Actinomycetes</taxon>
        <taxon>Micrococcales</taxon>
        <taxon>Microbacteriaceae</taxon>
        <taxon>Agromyces</taxon>
    </lineage>
</organism>
<keyword evidence="4 6" id="KW-0472">Membrane</keyword>
<dbReference type="InterPro" id="IPR014743">
    <property type="entry name" value="Cl-channel_core"/>
</dbReference>
<feature type="transmembrane region" description="Helical" evidence="6">
    <location>
        <begin position="380"/>
        <end position="410"/>
    </location>
</feature>
<name>A0ABP5FSQ0_9MICO</name>
<sequence>MTEPADDPAAQPMPAPTPGQLALLTIPAALVGIASALMLRALDLIASTVEQFVWTALPGALGVPSDGWWIVVVLTATGLFVGLALQFLPGHGGPDSATTELVSEPLPLRTLPGLLLVTALSLAGGVSLGPENPIIAVNVAIAVAALGRFMPRIGPRLAMLMAGAGTIGALFGSPVAAALLFTGILAAVRGGGALWDKLFLPLASATAAALTMHLLGAPPLQFSIPPEDLEPIDLLWGVLIAVAAVVLGLIATFLFPLVHRAFHGLRQPVLIATAGGLVLGLLGMLGGPITLFKGLEQMGELLQDPDQYDAGQLALIVVVKVAALLVAASAAFRGGRVFPAAFVGVAFGMLAHAIIPDVPLALAVACGLLGLLLVVTRDGWLALFLAIAVSGDISLLAWLCAIVLPAWLLVSKAPEFRIIPPATSAAGAPGADPAAAADARPEPREEHEEREERG</sequence>
<keyword evidence="2 6" id="KW-0812">Transmembrane</keyword>
<evidence type="ECO:0000256" key="5">
    <source>
        <dbReference type="SAM" id="MobiDB-lite"/>
    </source>
</evidence>
<dbReference type="NCBIfam" id="NF002971">
    <property type="entry name" value="PRK03655.1"/>
    <property type="match status" value="1"/>
</dbReference>
<dbReference type="Pfam" id="PF00654">
    <property type="entry name" value="Voltage_CLC"/>
    <property type="match status" value="1"/>
</dbReference>
<proteinExistence type="predicted"/>
<evidence type="ECO:0000313" key="8">
    <source>
        <dbReference type="Proteomes" id="UP001501196"/>
    </source>
</evidence>
<dbReference type="PRINTS" id="PR00762">
    <property type="entry name" value="CLCHANNEL"/>
</dbReference>
<accession>A0ABP5FSQ0</accession>
<dbReference type="Gene3D" id="1.10.3080.10">
    <property type="entry name" value="Clc chloride channel"/>
    <property type="match status" value="1"/>
</dbReference>
<evidence type="ECO:0000256" key="1">
    <source>
        <dbReference type="ARBA" id="ARBA00004141"/>
    </source>
</evidence>
<comment type="subcellular location">
    <subcellularLocation>
        <location evidence="1">Membrane</location>
        <topology evidence="1">Multi-pass membrane protein</topology>
    </subcellularLocation>
</comment>
<reference evidence="8" key="1">
    <citation type="journal article" date="2019" name="Int. J. Syst. Evol. Microbiol.">
        <title>The Global Catalogue of Microorganisms (GCM) 10K type strain sequencing project: providing services to taxonomists for standard genome sequencing and annotation.</title>
        <authorList>
            <consortium name="The Broad Institute Genomics Platform"/>
            <consortium name="The Broad Institute Genome Sequencing Center for Infectious Disease"/>
            <person name="Wu L."/>
            <person name="Ma J."/>
        </authorList>
    </citation>
    <scope>NUCLEOTIDE SEQUENCE [LARGE SCALE GENOMIC DNA]</scope>
    <source>
        <strain evidence="8">JCM 15672</strain>
    </source>
</reference>
<dbReference type="InterPro" id="IPR050368">
    <property type="entry name" value="ClC-type_chloride_channel"/>
</dbReference>
<dbReference type="EMBL" id="BAAAPW010000002">
    <property type="protein sequence ID" value="GAA2033270.1"/>
    <property type="molecule type" value="Genomic_DNA"/>
</dbReference>
<dbReference type="RefSeq" id="WP_344373272.1">
    <property type="nucleotide sequence ID" value="NZ_BAAAPW010000002.1"/>
</dbReference>
<feature type="transmembrane region" description="Helical" evidence="6">
    <location>
        <begin position="67"/>
        <end position="88"/>
    </location>
</feature>